<accession>A0AAP5FAY8</accession>
<dbReference type="Proteomes" id="UP001240529">
    <property type="component" value="Unassembled WGS sequence"/>
</dbReference>
<gene>
    <name evidence="1" type="ORF">Q0031_13855</name>
</gene>
<evidence type="ECO:0000313" key="1">
    <source>
        <dbReference type="EMBL" id="MDQ7952872.1"/>
    </source>
</evidence>
<protein>
    <submittedName>
        <fullName evidence="1">Uncharacterized protein</fullName>
    </submittedName>
</protein>
<dbReference type="RefSeq" id="WP_305730428.1">
    <property type="nucleotide sequence ID" value="NZ_JAUZEA010000006.1"/>
</dbReference>
<organism evidence="1 2">
    <name type="scientific">Stenotrophomonas geniculata</name>
    <dbReference type="NCBI Taxonomy" id="86188"/>
    <lineage>
        <taxon>Bacteria</taxon>
        <taxon>Pseudomonadati</taxon>
        <taxon>Pseudomonadota</taxon>
        <taxon>Gammaproteobacteria</taxon>
        <taxon>Lysobacterales</taxon>
        <taxon>Lysobacteraceae</taxon>
        <taxon>Stenotrophomonas</taxon>
    </lineage>
</organism>
<dbReference type="AlphaFoldDB" id="A0AAP5FAY8"/>
<dbReference type="EMBL" id="JAVIAC010000006">
    <property type="protein sequence ID" value="MDQ7952872.1"/>
    <property type="molecule type" value="Genomic_DNA"/>
</dbReference>
<sequence length="352" mass="38210">MNLKPMLDGLARAPWRDVARIILIRAGYAVTRGYQATVEDVAKEKPDAKKIAALQSGMIEHLVAGEKYVQVIKLLPGERSKVEQWIKSKRTHANDLTAVYPGVAPESKITPLRHLEPTAAGFEQTDVGIAALFTAARSFVRTVPVPASDLKPSAAAGFEKIVGYKNVFVQTYEAIWLPPKLDVVVLCVDYPSEGATQGFPLPNAAFLTVTVRKLLGRSIQKANFWHAIDGLYQGPDGKLVDYGFSAGGQSVNHHRARRKTSVCLRKAVYDAAGAAAIAASGKSLELFKAAMQWQLKHADGVLVDPEVMIAGIARDLNKASPVVDHCVVRDCLTTGDLAFVLSKVLPHIKNWV</sequence>
<evidence type="ECO:0000313" key="2">
    <source>
        <dbReference type="Proteomes" id="UP001240529"/>
    </source>
</evidence>
<reference evidence="1" key="1">
    <citation type="submission" date="2023-07" db="EMBL/GenBank/DDBJ databases">
        <authorList>
            <person name="Shahid S."/>
            <person name="Akbar M.Y."/>
            <person name="Ajmal W."/>
            <person name="Ansari A."/>
            <person name="Ghazanfar S."/>
        </authorList>
    </citation>
    <scope>NUCLEOTIDE SEQUENCE</scope>
    <source>
        <strain evidence="1">NIGAB</strain>
    </source>
</reference>
<proteinExistence type="predicted"/>
<comment type="caution">
    <text evidence="1">The sequence shown here is derived from an EMBL/GenBank/DDBJ whole genome shotgun (WGS) entry which is preliminary data.</text>
</comment>
<name>A0AAP5FAY8_9GAMM</name>